<keyword evidence="3" id="KW-1185">Reference proteome</keyword>
<reference evidence="1" key="3">
    <citation type="submission" date="2015-02" db="EMBL/GenBank/DDBJ databases">
        <title>Evolutionary Origins and Diversification of the Mycorrhizal Mutualists.</title>
        <authorList>
            <consortium name="DOE Joint Genome Institute"/>
            <consortium name="Mycorrhizal Genomics Consortium"/>
            <person name="Kohler A."/>
            <person name="Kuo A."/>
            <person name="Nagy L.G."/>
            <person name="Floudas D."/>
            <person name="Copeland A."/>
            <person name="Barry K.W."/>
            <person name="Cichocki N."/>
            <person name="Veneault-Fourrey C."/>
            <person name="LaButti K."/>
            <person name="Lindquist E.A."/>
            <person name="Lipzen A."/>
            <person name="Lundell T."/>
            <person name="Morin E."/>
            <person name="Murat C."/>
            <person name="Riley R."/>
            <person name="Ohm R."/>
            <person name="Sun H."/>
            <person name="Tunlid A."/>
            <person name="Henrissat B."/>
            <person name="Grigoriev I.V."/>
            <person name="Hibbett D.S."/>
            <person name="Martin F."/>
        </authorList>
    </citation>
    <scope>NUCLEOTIDE SEQUENCE</scope>
    <source>
        <strain evidence="1 3">Ve08.2h10</strain>
    </source>
</reference>
<reference evidence="3" key="2">
    <citation type="submission" date="2015-01" db="EMBL/GenBank/DDBJ databases">
        <title>Evolutionary Origins and Diversification of the Mycorrhizal Mutualists.</title>
        <authorList>
            <consortium name="DOE Joint Genome Institute"/>
            <consortium name="Mycorrhizal Genomics Consortium"/>
            <person name="Kohler A."/>
            <person name="Kuo A."/>
            <person name="Nagy L.G."/>
            <person name="Floudas D."/>
            <person name="Copeland A."/>
            <person name="Barry K.W."/>
            <person name="Cichocki N."/>
            <person name="Veneault-Fourrey C."/>
            <person name="LaButti K."/>
            <person name="Lindquist E.A."/>
            <person name="Lipzen A."/>
            <person name="Lundell T."/>
            <person name="Morin E."/>
            <person name="Murat C."/>
            <person name="Riley R."/>
            <person name="Ohm R."/>
            <person name="Sun H."/>
            <person name="Tunlid A."/>
            <person name="Henrissat B."/>
            <person name="Grigoriev I.V."/>
            <person name="Hibbett D.S."/>
            <person name="Martin F."/>
        </authorList>
    </citation>
    <scope>NUCLEOTIDE SEQUENCE [LARGE SCALE GENOMIC DNA]</scope>
    <source>
        <strain evidence="2 3">Ve08.2h10</strain>
    </source>
</reference>
<dbReference type="AlphaFoldDB" id="A0A0D0E320"/>
<evidence type="ECO:0000313" key="3">
    <source>
        <dbReference type="Proteomes" id="UP000054538"/>
    </source>
</evidence>
<protein>
    <submittedName>
        <fullName evidence="1">Uncharacterized protein</fullName>
    </submittedName>
</protein>
<dbReference type="Proteomes" id="UP000054538">
    <property type="component" value="Unassembled WGS sequence"/>
</dbReference>
<sequence length="52" mass="5974">MYHPFDDSNVFKTLGTGMDWVASGWYPIRIRELPIYYTSTDAAWIVQNTSAS</sequence>
<dbReference type="EMBL" id="KN824977">
    <property type="protein sequence ID" value="KIK96625.1"/>
    <property type="molecule type" value="Genomic_DNA"/>
</dbReference>
<name>A0A0D0E320_9AGAM</name>
<dbReference type="HOGENOM" id="CLU_3087874_0_0_1"/>
<organism evidence="1 3">
    <name type="scientific">Paxillus rubicundulus Ve08.2h10</name>
    <dbReference type="NCBI Taxonomy" id="930991"/>
    <lineage>
        <taxon>Eukaryota</taxon>
        <taxon>Fungi</taxon>
        <taxon>Dikarya</taxon>
        <taxon>Basidiomycota</taxon>
        <taxon>Agaricomycotina</taxon>
        <taxon>Agaricomycetes</taxon>
        <taxon>Agaricomycetidae</taxon>
        <taxon>Boletales</taxon>
        <taxon>Paxilineae</taxon>
        <taxon>Paxillaceae</taxon>
        <taxon>Paxillus</taxon>
    </lineage>
</organism>
<proteinExistence type="predicted"/>
<accession>A0A0D0E320</accession>
<reference evidence="1 3" key="1">
    <citation type="submission" date="2014-04" db="EMBL/GenBank/DDBJ databases">
        <authorList>
            <consortium name="DOE Joint Genome Institute"/>
            <person name="Kuo A."/>
            <person name="Kohler A."/>
            <person name="Jargeat P."/>
            <person name="Nagy L.G."/>
            <person name="Floudas D."/>
            <person name="Copeland A."/>
            <person name="Barry K.W."/>
            <person name="Cichocki N."/>
            <person name="Veneault-Fourrey C."/>
            <person name="LaButti K."/>
            <person name="Lindquist E.A."/>
            <person name="Lipzen A."/>
            <person name="Lundell T."/>
            <person name="Morin E."/>
            <person name="Murat C."/>
            <person name="Sun H."/>
            <person name="Tunlid A."/>
            <person name="Henrissat B."/>
            <person name="Grigoriev I.V."/>
            <person name="Hibbett D.S."/>
            <person name="Martin F."/>
            <person name="Nordberg H.P."/>
            <person name="Cantor M.N."/>
            <person name="Hua S.X."/>
        </authorList>
    </citation>
    <scope>NUCLEOTIDE SEQUENCE [LARGE SCALE GENOMIC DNA]</scope>
    <source>
        <strain evidence="1 3">Ve08.2h10</strain>
    </source>
</reference>
<dbReference type="EMBL" id="KN825057">
    <property type="protein sequence ID" value="KIK95214.1"/>
    <property type="molecule type" value="Genomic_DNA"/>
</dbReference>
<evidence type="ECO:0000313" key="1">
    <source>
        <dbReference type="EMBL" id="KIK95214.1"/>
    </source>
</evidence>
<evidence type="ECO:0000313" key="2">
    <source>
        <dbReference type="EMBL" id="KIK96625.1"/>
    </source>
</evidence>
<gene>
    <name evidence="2" type="ORF">PAXRUDRAFT_825771</name>
    <name evidence="1" type="ORF">PAXRUDRAFT_827241</name>
</gene>